<dbReference type="GO" id="GO:0008967">
    <property type="term" value="F:phosphoglycolate phosphatase activity"/>
    <property type="evidence" value="ECO:0007669"/>
    <property type="project" value="TreeGrafter"/>
</dbReference>
<dbReference type="InterPro" id="IPR023214">
    <property type="entry name" value="HAD_sf"/>
</dbReference>
<dbReference type="Gene3D" id="3.40.50.1000">
    <property type="entry name" value="HAD superfamily/HAD-like"/>
    <property type="match status" value="1"/>
</dbReference>
<dbReference type="NCBIfam" id="TIGR01549">
    <property type="entry name" value="HAD-SF-IA-v1"/>
    <property type="match status" value="1"/>
</dbReference>
<dbReference type="GO" id="GO:0006281">
    <property type="term" value="P:DNA repair"/>
    <property type="evidence" value="ECO:0007669"/>
    <property type="project" value="TreeGrafter"/>
</dbReference>
<dbReference type="RefSeq" id="WP_120317585.1">
    <property type="nucleotide sequence ID" value="NZ_BONH01000053.1"/>
</dbReference>
<comment type="caution">
    <text evidence="1">The sequence shown here is derived from an EMBL/GenBank/DDBJ whole genome shotgun (WGS) entry which is preliminary data.</text>
</comment>
<dbReference type="InterPro" id="IPR036412">
    <property type="entry name" value="HAD-like_sf"/>
</dbReference>
<dbReference type="PANTHER" id="PTHR43434">
    <property type="entry name" value="PHOSPHOGLYCOLATE PHOSPHATASE"/>
    <property type="match status" value="1"/>
</dbReference>
<gene>
    <name evidence="1" type="ORF">Cci01nite_75670</name>
</gene>
<organism evidence="1 2">
    <name type="scientific">Catellatospora citrea</name>
    <dbReference type="NCBI Taxonomy" id="53366"/>
    <lineage>
        <taxon>Bacteria</taxon>
        <taxon>Bacillati</taxon>
        <taxon>Actinomycetota</taxon>
        <taxon>Actinomycetes</taxon>
        <taxon>Micromonosporales</taxon>
        <taxon>Micromonosporaceae</taxon>
        <taxon>Catellatospora</taxon>
    </lineage>
</organism>
<dbReference type="NCBIfam" id="TIGR01509">
    <property type="entry name" value="HAD-SF-IA-v3"/>
    <property type="match status" value="1"/>
</dbReference>
<dbReference type="GO" id="GO:0005829">
    <property type="term" value="C:cytosol"/>
    <property type="evidence" value="ECO:0007669"/>
    <property type="project" value="TreeGrafter"/>
</dbReference>
<dbReference type="Pfam" id="PF13419">
    <property type="entry name" value="HAD_2"/>
    <property type="match status" value="1"/>
</dbReference>
<proteinExistence type="predicted"/>
<dbReference type="PANTHER" id="PTHR43434:SF1">
    <property type="entry name" value="PHOSPHOGLYCOLATE PHOSPHATASE"/>
    <property type="match status" value="1"/>
</dbReference>
<dbReference type="InterPro" id="IPR041492">
    <property type="entry name" value="HAD_2"/>
</dbReference>
<evidence type="ECO:0000313" key="2">
    <source>
        <dbReference type="Proteomes" id="UP000659904"/>
    </source>
</evidence>
<accession>A0A8J3KPJ7</accession>
<dbReference type="InterPro" id="IPR006439">
    <property type="entry name" value="HAD-SF_hydro_IA"/>
</dbReference>
<dbReference type="InterPro" id="IPR050155">
    <property type="entry name" value="HAD-like_hydrolase_sf"/>
</dbReference>
<protein>
    <submittedName>
        <fullName evidence="1">Hydrolase</fullName>
    </submittedName>
</protein>
<sequence length="232" mass="24370">MTKSILLANLLGPSRRLLLDFDGPVCSIFAGYPAPVIANELVRLIRETSLVVPVFLAQERDPLEVLRWVGANGSPSELQTIEEALCAAELRAVDSAEPTPSGSEVILAAAEVGLGIIIVSNNSAAAISKYLEQRQLDGFVLAIVGRAFAEPHLMKPNPAPILRAARSFGVAPEDCVLVGDSITDVEGARAAGVPVIGYANRQDKVASLAAAGADAVVESMQEIAQALLRRPV</sequence>
<reference evidence="1 2" key="1">
    <citation type="submission" date="2021-01" db="EMBL/GenBank/DDBJ databases">
        <title>Whole genome shotgun sequence of Catellatospora citrea NBRC 14495.</title>
        <authorList>
            <person name="Komaki H."/>
            <person name="Tamura T."/>
        </authorList>
    </citation>
    <scope>NUCLEOTIDE SEQUENCE [LARGE SCALE GENOMIC DNA]</scope>
    <source>
        <strain evidence="1 2">NBRC 14495</strain>
    </source>
</reference>
<dbReference type="SUPFAM" id="SSF56784">
    <property type="entry name" value="HAD-like"/>
    <property type="match status" value="1"/>
</dbReference>
<dbReference type="AlphaFoldDB" id="A0A8J3KPJ7"/>
<name>A0A8J3KPJ7_9ACTN</name>
<dbReference type="EMBL" id="BONH01000053">
    <property type="protein sequence ID" value="GIG02474.1"/>
    <property type="molecule type" value="Genomic_DNA"/>
</dbReference>
<keyword evidence="1" id="KW-0378">Hydrolase</keyword>
<dbReference type="Proteomes" id="UP000659904">
    <property type="component" value="Unassembled WGS sequence"/>
</dbReference>
<keyword evidence="2" id="KW-1185">Reference proteome</keyword>
<evidence type="ECO:0000313" key="1">
    <source>
        <dbReference type="EMBL" id="GIG02474.1"/>
    </source>
</evidence>